<evidence type="ECO:0000259" key="1">
    <source>
        <dbReference type="Pfam" id="PF08818"/>
    </source>
</evidence>
<feature type="domain" description="YdhG-like" evidence="1">
    <location>
        <begin position="16"/>
        <end position="111"/>
    </location>
</feature>
<dbReference type="Pfam" id="PF08818">
    <property type="entry name" value="DUF1801"/>
    <property type="match status" value="1"/>
</dbReference>
<dbReference type="InterPro" id="IPR014922">
    <property type="entry name" value="YdhG-like"/>
</dbReference>
<dbReference type="AlphaFoldDB" id="A0A1T4ZQH8"/>
<dbReference type="OrthoDB" id="670608at2"/>
<accession>A0A1T4ZQH8</accession>
<sequence>MKPAEEYILNQPEPYRGILIHLQMQIELTLPEVELKYKWNIPCFYIGKSPICYLNASHKKQFVDIAFWNSAHLTKHLNVLISEKRKVVRSLRYSTLEEIDDHILIDVLKDAYSVRQNGFYKRKDLR</sequence>
<dbReference type="RefSeq" id="WP_079510476.1">
    <property type="nucleotide sequence ID" value="NZ_CAXBOB010000043.1"/>
</dbReference>
<organism evidence="2 3">
    <name type="scientific">Maribacter arcticus</name>
    <dbReference type="NCBI Taxonomy" id="561365"/>
    <lineage>
        <taxon>Bacteria</taxon>
        <taxon>Pseudomonadati</taxon>
        <taxon>Bacteroidota</taxon>
        <taxon>Flavobacteriia</taxon>
        <taxon>Flavobacteriales</taxon>
        <taxon>Flavobacteriaceae</taxon>
        <taxon>Maribacter</taxon>
    </lineage>
</organism>
<dbReference type="Proteomes" id="UP000190339">
    <property type="component" value="Unassembled WGS sequence"/>
</dbReference>
<dbReference type="SUPFAM" id="SSF159888">
    <property type="entry name" value="YdhG-like"/>
    <property type="match status" value="1"/>
</dbReference>
<evidence type="ECO:0000313" key="2">
    <source>
        <dbReference type="EMBL" id="SKB25044.1"/>
    </source>
</evidence>
<name>A0A1T4ZQH8_9FLAO</name>
<dbReference type="EMBL" id="FUYL01000001">
    <property type="protein sequence ID" value="SKB25044.1"/>
    <property type="molecule type" value="Genomic_DNA"/>
</dbReference>
<gene>
    <name evidence="2" type="ORF">SAMN05660866_00138</name>
</gene>
<evidence type="ECO:0000313" key="3">
    <source>
        <dbReference type="Proteomes" id="UP000190339"/>
    </source>
</evidence>
<protein>
    <recommendedName>
        <fullName evidence="1">YdhG-like domain-containing protein</fullName>
    </recommendedName>
</protein>
<keyword evidence="3" id="KW-1185">Reference proteome</keyword>
<proteinExistence type="predicted"/>
<dbReference type="Gene3D" id="3.90.1150.200">
    <property type="match status" value="1"/>
</dbReference>
<dbReference type="STRING" id="561365.SAMN05660866_00138"/>
<reference evidence="3" key="1">
    <citation type="submission" date="2017-02" db="EMBL/GenBank/DDBJ databases">
        <authorList>
            <person name="Varghese N."/>
            <person name="Submissions S."/>
        </authorList>
    </citation>
    <scope>NUCLEOTIDE SEQUENCE [LARGE SCALE GENOMIC DNA]</scope>
    <source>
        <strain evidence="3">DSM 23546</strain>
    </source>
</reference>